<evidence type="ECO:0000256" key="1">
    <source>
        <dbReference type="SAM" id="MobiDB-lite"/>
    </source>
</evidence>
<proteinExistence type="predicted"/>
<organism evidence="2 3">
    <name type="scientific">Armillaria solidipes</name>
    <dbReference type="NCBI Taxonomy" id="1076256"/>
    <lineage>
        <taxon>Eukaryota</taxon>
        <taxon>Fungi</taxon>
        <taxon>Dikarya</taxon>
        <taxon>Basidiomycota</taxon>
        <taxon>Agaricomycotina</taxon>
        <taxon>Agaricomycetes</taxon>
        <taxon>Agaricomycetidae</taxon>
        <taxon>Agaricales</taxon>
        <taxon>Marasmiineae</taxon>
        <taxon>Physalacriaceae</taxon>
        <taxon>Armillaria</taxon>
    </lineage>
</organism>
<feature type="region of interest" description="Disordered" evidence="1">
    <location>
        <begin position="1"/>
        <end position="21"/>
    </location>
</feature>
<dbReference type="AlphaFoldDB" id="A0A2H3BML3"/>
<sequence>MSQYFLTDQNRSVPATHSSSDNPHIQSFNIPIISAPLPLIHCVDRIGPSFVSDMLSLDDISQLSLTPEEMKRPVVFDVKHGWRMFGSALDSEDGGISFKTGWIADVKIDIEDTITCTNFIMAHPTFISGIPLPRHFDTSLLLTILQSVEQAHDIRSLAIIIMSELLMFINQWQVTVGMGWATNFSSAMHAFVQRVQLMRLPMRGGVFDAENHTHGFFIRRAIKVGCPTYILNTRSSDDSNYPSNCVLTMEEVPELCPFLNDLRDSDPTLQPIKCLIRNVPPMYIPPQSSVFLDINNWMPIPVPCRLWLVMRWMYKAVILPYMGLDGHYIMKFHYQHMLEWVEETQASKEAQNKKSTAENNGVLEEIFSLAERYVPTHSPRANLIDINCRPKFPYARIILLLQFVTEDIAKVAMLPSLTAELELKDSIKENAEGPPDLAYPFDDMSIDDQLPVPNPIVSSTLLPSDVLQTGVSIPEEELSCKQRNLMQEVFGSSETDIGSSATPSPPRPSPLRSPHLRRSSPYSVENPRQLLSWVSHASSTDGQGAERSDIIGSPPSSSADGLPFLTSPRWSSEMLSVINASVDSFISQIKEEMMRSHERLNGIIPGYPHRHSPPDTSNPYGENLIVPCTFFHNVTNWQNECTPLQITYQLHSDKDPHWSAVLLAHGWLMLNGLTAMILKSMVNINPRGYSVAAEVLDYCISSNMKFTIAVPESSLPVFHHDLNSMPLSVLKTSYMPHKAGWLEPEINDYHGVADLDCQYLRNVHEVLGRENAGAFIMAGGVLTFIAKHLGGSQVVKRLMSGPSLLIHHFHKVSVLYPSESNKDQQYLLRELLSWREKHAIYGYVEHYDSELHTLLPTDKMLQKYFLPYLRGWMPECSDLMTEILERIKGRMAEALMEGGWKGYLQQYVWEHNLTGVYQVTQDDADYRQGLINAHYPVSWKKIKLTNLQIPEIFYDAHDDSY</sequence>
<dbReference type="Proteomes" id="UP000218334">
    <property type="component" value="Unassembled WGS sequence"/>
</dbReference>
<feature type="region of interest" description="Disordered" evidence="1">
    <location>
        <begin position="493"/>
        <end position="523"/>
    </location>
</feature>
<accession>A0A2H3BML3</accession>
<dbReference type="EMBL" id="KZ293452">
    <property type="protein sequence ID" value="PBK64296.1"/>
    <property type="molecule type" value="Genomic_DNA"/>
</dbReference>
<feature type="region of interest" description="Disordered" evidence="1">
    <location>
        <begin position="536"/>
        <end position="564"/>
    </location>
</feature>
<evidence type="ECO:0000313" key="2">
    <source>
        <dbReference type="EMBL" id="PBK64296.1"/>
    </source>
</evidence>
<reference evidence="3" key="1">
    <citation type="journal article" date="2017" name="Nat. Ecol. Evol.">
        <title>Genome expansion and lineage-specific genetic innovations in the forest pathogenic fungi Armillaria.</title>
        <authorList>
            <person name="Sipos G."/>
            <person name="Prasanna A.N."/>
            <person name="Walter M.C."/>
            <person name="O'Connor E."/>
            <person name="Balint B."/>
            <person name="Krizsan K."/>
            <person name="Kiss B."/>
            <person name="Hess J."/>
            <person name="Varga T."/>
            <person name="Slot J."/>
            <person name="Riley R."/>
            <person name="Boka B."/>
            <person name="Rigling D."/>
            <person name="Barry K."/>
            <person name="Lee J."/>
            <person name="Mihaltcheva S."/>
            <person name="LaButti K."/>
            <person name="Lipzen A."/>
            <person name="Waldron R."/>
            <person name="Moloney N.M."/>
            <person name="Sperisen C."/>
            <person name="Kredics L."/>
            <person name="Vagvoelgyi C."/>
            <person name="Patrignani A."/>
            <person name="Fitzpatrick D."/>
            <person name="Nagy I."/>
            <person name="Doyle S."/>
            <person name="Anderson J.B."/>
            <person name="Grigoriev I.V."/>
            <person name="Gueldener U."/>
            <person name="Muensterkoetter M."/>
            <person name="Nagy L.G."/>
        </authorList>
    </citation>
    <scope>NUCLEOTIDE SEQUENCE [LARGE SCALE GENOMIC DNA]</scope>
    <source>
        <strain evidence="3">28-4</strain>
    </source>
</reference>
<name>A0A2H3BML3_9AGAR</name>
<protein>
    <submittedName>
        <fullName evidence="2">Uncharacterized protein</fullName>
    </submittedName>
</protein>
<keyword evidence="3" id="KW-1185">Reference proteome</keyword>
<gene>
    <name evidence="2" type="ORF">ARMSODRAFT_1023188</name>
</gene>
<evidence type="ECO:0000313" key="3">
    <source>
        <dbReference type="Proteomes" id="UP000218334"/>
    </source>
</evidence>